<name>A0A173XVJ6_9FIRM</name>
<protein>
    <recommendedName>
        <fullName evidence="2">Biotin transporter</fullName>
    </recommendedName>
</protein>
<proteinExistence type="inferred from homology"/>
<sequence>MSQSYAKSPAAERKFTTREMVLVGMFAAVLAVISQISLPMPTGVPITIQVFGVALVGAVLGSRLGTTATLVYVLLGAIGLPIFANFSGGISSIVGVTGGYIWAWPIMTWLCGIRPKTENKTKNLAISIGFALIGLLIVETIGGLQWHFVGGSMSIPAIAVYSLTAFIPKDIVITVLAVLIAIPIRKGINNAGNH</sequence>
<evidence type="ECO:0000256" key="3">
    <source>
        <dbReference type="SAM" id="Phobius"/>
    </source>
</evidence>
<keyword evidence="3" id="KW-0812">Transmembrane</keyword>
<accession>A0A173XVJ6</accession>
<comment type="subcellular location">
    <subcellularLocation>
        <location evidence="2">Cell membrane</location>
        <topology evidence="2">Multi-pass membrane protein</topology>
    </subcellularLocation>
</comment>
<keyword evidence="2" id="KW-0813">Transport</keyword>
<reference evidence="4 5" key="1">
    <citation type="submission" date="2015-09" db="EMBL/GenBank/DDBJ databases">
        <authorList>
            <consortium name="Pathogen Informatics"/>
        </authorList>
    </citation>
    <scope>NUCLEOTIDE SEQUENCE [LARGE SCALE GENOMIC DNA]</scope>
    <source>
        <strain evidence="4 5">2789STDY5608838</strain>
    </source>
</reference>
<feature type="transmembrane region" description="Helical" evidence="3">
    <location>
        <begin position="158"/>
        <end position="182"/>
    </location>
</feature>
<dbReference type="EMBL" id="CYZA01000002">
    <property type="protein sequence ID" value="CUN55669.1"/>
    <property type="molecule type" value="Genomic_DNA"/>
</dbReference>
<dbReference type="GO" id="GO:0015225">
    <property type="term" value="F:biotin transmembrane transporter activity"/>
    <property type="evidence" value="ECO:0007669"/>
    <property type="project" value="UniProtKB-UniRule"/>
</dbReference>
<dbReference type="PANTHER" id="PTHR34295">
    <property type="entry name" value="BIOTIN TRANSPORTER BIOY"/>
    <property type="match status" value="1"/>
</dbReference>
<evidence type="ECO:0000313" key="5">
    <source>
        <dbReference type="Proteomes" id="UP000095447"/>
    </source>
</evidence>
<feature type="transmembrane region" description="Helical" evidence="3">
    <location>
        <begin position="69"/>
        <end position="87"/>
    </location>
</feature>
<dbReference type="RefSeq" id="WP_025579325.1">
    <property type="nucleotide sequence ID" value="NZ_CYZA01000002.1"/>
</dbReference>
<evidence type="ECO:0000313" key="4">
    <source>
        <dbReference type="EMBL" id="CUN55669.1"/>
    </source>
</evidence>
<comment type="similarity">
    <text evidence="1 2">Belongs to the BioY family.</text>
</comment>
<gene>
    <name evidence="4" type="primary">bioY_1</name>
    <name evidence="4" type="ORF">ERS852395_00688</name>
</gene>
<dbReference type="GeneID" id="75080457"/>
<feature type="transmembrane region" description="Helical" evidence="3">
    <location>
        <begin position="93"/>
        <end position="112"/>
    </location>
</feature>
<dbReference type="AlphaFoldDB" id="A0A173XVJ6"/>
<keyword evidence="2" id="KW-1003">Cell membrane</keyword>
<dbReference type="PANTHER" id="PTHR34295:SF1">
    <property type="entry name" value="BIOTIN TRANSPORTER BIOY"/>
    <property type="match status" value="1"/>
</dbReference>
<keyword evidence="3" id="KW-1133">Transmembrane helix</keyword>
<evidence type="ECO:0000256" key="2">
    <source>
        <dbReference type="PIRNR" id="PIRNR016661"/>
    </source>
</evidence>
<organism evidence="4 5">
    <name type="scientific">Blautia obeum</name>
    <dbReference type="NCBI Taxonomy" id="40520"/>
    <lineage>
        <taxon>Bacteria</taxon>
        <taxon>Bacillati</taxon>
        <taxon>Bacillota</taxon>
        <taxon>Clostridia</taxon>
        <taxon>Lachnospirales</taxon>
        <taxon>Lachnospiraceae</taxon>
        <taxon>Blautia</taxon>
    </lineage>
</organism>
<feature type="transmembrane region" description="Helical" evidence="3">
    <location>
        <begin position="124"/>
        <end position="146"/>
    </location>
</feature>
<feature type="transmembrane region" description="Helical" evidence="3">
    <location>
        <begin position="20"/>
        <end position="38"/>
    </location>
</feature>
<dbReference type="Pfam" id="PF02632">
    <property type="entry name" value="BioY"/>
    <property type="match status" value="1"/>
</dbReference>
<feature type="transmembrane region" description="Helical" evidence="3">
    <location>
        <begin position="44"/>
        <end position="62"/>
    </location>
</feature>
<dbReference type="GO" id="GO:0005886">
    <property type="term" value="C:plasma membrane"/>
    <property type="evidence" value="ECO:0007669"/>
    <property type="project" value="UniProtKB-SubCell"/>
</dbReference>
<keyword evidence="2 3" id="KW-0472">Membrane</keyword>
<dbReference type="PIRSF" id="PIRSF016661">
    <property type="entry name" value="BioY"/>
    <property type="match status" value="1"/>
</dbReference>
<dbReference type="InterPro" id="IPR003784">
    <property type="entry name" value="BioY"/>
</dbReference>
<dbReference type="Proteomes" id="UP000095447">
    <property type="component" value="Unassembled WGS sequence"/>
</dbReference>
<evidence type="ECO:0000256" key="1">
    <source>
        <dbReference type="ARBA" id="ARBA00010692"/>
    </source>
</evidence>
<dbReference type="Gene3D" id="1.10.1760.20">
    <property type="match status" value="1"/>
</dbReference>